<dbReference type="InParanoid" id="A0A3P8X023"/>
<dbReference type="GeneID" id="103385429"/>
<dbReference type="Proteomes" id="UP000265120">
    <property type="component" value="Chromosome 10"/>
</dbReference>
<dbReference type="Pfam" id="PF04440">
    <property type="entry name" value="Dysbindin"/>
    <property type="match status" value="1"/>
</dbReference>
<evidence type="ECO:0000256" key="1">
    <source>
        <dbReference type="ARBA" id="ARBA00008686"/>
    </source>
</evidence>
<feature type="region of interest" description="Disordered" evidence="2">
    <location>
        <begin position="1"/>
        <end position="35"/>
    </location>
</feature>
<evidence type="ECO:0000256" key="2">
    <source>
        <dbReference type="SAM" id="MobiDB-lite"/>
    </source>
</evidence>
<evidence type="ECO:0000313" key="4">
    <source>
        <dbReference type="Proteomes" id="UP000265120"/>
    </source>
</evidence>
<dbReference type="AlphaFoldDB" id="A0A3P8X023"/>
<dbReference type="OrthoDB" id="8951733at2759"/>
<feature type="compositionally biased region" description="Acidic residues" evidence="2">
    <location>
        <begin position="196"/>
        <end position="206"/>
    </location>
</feature>
<dbReference type="Ensembl" id="ENSCSET00000032597.1">
    <property type="protein sequence ID" value="ENSCSEP00000032177.1"/>
    <property type="gene ID" value="ENSCSEG00000020656.1"/>
</dbReference>
<dbReference type="KEGG" id="csem:103385429"/>
<protein>
    <submittedName>
        <fullName evidence="3">Dysbindin-like</fullName>
    </submittedName>
</protein>
<dbReference type="RefSeq" id="XP_008317541.1">
    <property type="nucleotide sequence ID" value="XM_008319319.3"/>
</dbReference>
<dbReference type="OMA" id="NDSAQHM"/>
<dbReference type="GO" id="GO:0005737">
    <property type="term" value="C:cytoplasm"/>
    <property type="evidence" value="ECO:0007669"/>
    <property type="project" value="InterPro"/>
</dbReference>
<feature type="region of interest" description="Disordered" evidence="2">
    <location>
        <begin position="101"/>
        <end position="213"/>
    </location>
</feature>
<evidence type="ECO:0000313" key="3">
    <source>
        <dbReference type="Ensembl" id="ENSCSEP00000032177.1"/>
    </source>
</evidence>
<feature type="compositionally biased region" description="Low complexity" evidence="2">
    <location>
        <begin position="150"/>
        <end position="164"/>
    </location>
</feature>
<reference evidence="3" key="3">
    <citation type="submission" date="2025-09" db="UniProtKB">
        <authorList>
            <consortium name="Ensembl"/>
        </authorList>
    </citation>
    <scope>IDENTIFICATION</scope>
</reference>
<feature type="compositionally biased region" description="Acidic residues" evidence="2">
    <location>
        <begin position="115"/>
        <end position="130"/>
    </location>
</feature>
<reference evidence="3 4" key="1">
    <citation type="journal article" date="2014" name="Nat. Genet.">
        <title>Whole-genome sequence of a flatfish provides insights into ZW sex chromosome evolution and adaptation to a benthic lifestyle.</title>
        <authorList>
            <person name="Chen S."/>
            <person name="Zhang G."/>
            <person name="Shao C."/>
            <person name="Huang Q."/>
            <person name="Liu G."/>
            <person name="Zhang P."/>
            <person name="Song W."/>
            <person name="An N."/>
            <person name="Chalopin D."/>
            <person name="Volff J.N."/>
            <person name="Hong Y."/>
            <person name="Li Q."/>
            <person name="Sha Z."/>
            <person name="Zhou H."/>
            <person name="Xie M."/>
            <person name="Yu Q."/>
            <person name="Liu Y."/>
            <person name="Xiang H."/>
            <person name="Wang N."/>
            <person name="Wu K."/>
            <person name="Yang C."/>
            <person name="Zhou Q."/>
            <person name="Liao X."/>
            <person name="Yang L."/>
            <person name="Hu Q."/>
            <person name="Zhang J."/>
            <person name="Meng L."/>
            <person name="Jin L."/>
            <person name="Tian Y."/>
            <person name="Lian J."/>
            <person name="Yang J."/>
            <person name="Miao G."/>
            <person name="Liu S."/>
            <person name="Liang Z."/>
            <person name="Yan F."/>
            <person name="Li Y."/>
            <person name="Sun B."/>
            <person name="Zhang H."/>
            <person name="Zhang J."/>
            <person name="Zhu Y."/>
            <person name="Du M."/>
            <person name="Zhao Y."/>
            <person name="Schartl M."/>
            <person name="Tang Q."/>
            <person name="Wang J."/>
        </authorList>
    </citation>
    <scope>NUCLEOTIDE SEQUENCE</scope>
</reference>
<name>A0A3P8X023_CYNSE</name>
<proteinExistence type="inferred from homology"/>
<accession>A0A3P8X023</accession>
<organism evidence="3 4">
    <name type="scientific">Cynoglossus semilaevis</name>
    <name type="common">Tongue sole</name>
    <dbReference type="NCBI Taxonomy" id="244447"/>
    <lineage>
        <taxon>Eukaryota</taxon>
        <taxon>Metazoa</taxon>
        <taxon>Chordata</taxon>
        <taxon>Craniata</taxon>
        <taxon>Vertebrata</taxon>
        <taxon>Euteleostomi</taxon>
        <taxon>Actinopterygii</taxon>
        <taxon>Neopterygii</taxon>
        <taxon>Teleostei</taxon>
        <taxon>Neoteleostei</taxon>
        <taxon>Acanthomorphata</taxon>
        <taxon>Carangaria</taxon>
        <taxon>Pleuronectiformes</taxon>
        <taxon>Pleuronectoidei</taxon>
        <taxon>Cynoglossidae</taxon>
        <taxon>Cynoglossinae</taxon>
        <taxon>Cynoglossus</taxon>
    </lineage>
</organism>
<feature type="compositionally biased region" description="Polar residues" evidence="2">
    <location>
        <begin position="16"/>
        <end position="31"/>
    </location>
</feature>
<dbReference type="GeneTree" id="ENSGT00940000165182"/>
<dbReference type="InterPro" id="IPR007531">
    <property type="entry name" value="Dysbindin"/>
</dbReference>
<dbReference type="PANTHER" id="PTHR16294:SF7">
    <property type="entry name" value="DYSBINDIN DOMAIN-CONTAINING PROTEIN 2"/>
    <property type="match status" value="1"/>
</dbReference>
<reference evidence="3" key="2">
    <citation type="submission" date="2025-08" db="UniProtKB">
        <authorList>
            <consortium name="Ensembl"/>
        </authorList>
    </citation>
    <scope>IDENTIFICATION</scope>
</reference>
<sequence length="213" mass="23617">MSSVGKTNHNKRLTSETDNSQRGLDNNSVQQAKMRERQRFFEDVYQHDVDNYLPSSNLLIESKKPPMGSISSMEVNVDVLEQMDLMDISDQEALDVFLNSGSGAEEGAIASPLPECEDEDEEEEEDEEAEVVYRGCVPMKRQNEVHHSSKSPLSSTSSGSSDNSGVEVDTPVIQSDDEEVHADTLLLTSVPQTKDEETEEEDEEEGFLASKPS</sequence>
<dbReference type="PANTHER" id="PTHR16294">
    <property type="entry name" value="DYSTROBREVIN BINDING PROTEIN 1 DYSBINDIN"/>
    <property type="match status" value="1"/>
</dbReference>
<keyword evidence="4" id="KW-1185">Reference proteome</keyword>
<comment type="similarity">
    <text evidence="1">Belongs to the dysbindin family.</text>
</comment>